<dbReference type="PANTHER" id="PTHR10039">
    <property type="entry name" value="AMELOGENIN"/>
    <property type="match status" value="1"/>
</dbReference>
<dbReference type="Gene3D" id="3.40.50.300">
    <property type="entry name" value="P-loop containing nucleotide triphosphate hydrolases"/>
    <property type="match status" value="1"/>
</dbReference>
<accession>A0A9W8JA38</accession>
<dbReference type="AlphaFoldDB" id="A0A9W8JA38"/>
<dbReference type="InterPro" id="IPR027417">
    <property type="entry name" value="P-loop_NTPase"/>
</dbReference>
<feature type="domain" description="Nephrocystin 3-like N-terminal" evidence="2">
    <location>
        <begin position="102"/>
        <end position="266"/>
    </location>
</feature>
<gene>
    <name evidence="3" type="ORF">H1R20_g10083</name>
</gene>
<organism evidence="3 4">
    <name type="scientific">Candolleomyces eurysporus</name>
    <dbReference type="NCBI Taxonomy" id="2828524"/>
    <lineage>
        <taxon>Eukaryota</taxon>
        <taxon>Fungi</taxon>
        <taxon>Dikarya</taxon>
        <taxon>Basidiomycota</taxon>
        <taxon>Agaricomycotina</taxon>
        <taxon>Agaricomycetes</taxon>
        <taxon>Agaricomycetidae</taxon>
        <taxon>Agaricales</taxon>
        <taxon>Agaricineae</taxon>
        <taxon>Psathyrellaceae</taxon>
        <taxon>Candolleomyces</taxon>
    </lineage>
</organism>
<name>A0A9W8JA38_9AGAR</name>
<evidence type="ECO:0000256" key="1">
    <source>
        <dbReference type="ARBA" id="ARBA00022737"/>
    </source>
</evidence>
<reference evidence="3" key="1">
    <citation type="submission" date="2022-06" db="EMBL/GenBank/DDBJ databases">
        <title>Genome Sequence of Candolleomyces eurysporus.</title>
        <authorList>
            <person name="Buettner E."/>
        </authorList>
    </citation>
    <scope>NUCLEOTIDE SEQUENCE</scope>
    <source>
        <strain evidence="3">VTCC 930004</strain>
    </source>
</reference>
<dbReference type="OrthoDB" id="5967843at2759"/>
<dbReference type="PANTHER" id="PTHR10039:SF14">
    <property type="entry name" value="NACHT DOMAIN-CONTAINING PROTEIN"/>
    <property type="match status" value="1"/>
</dbReference>
<feature type="non-terminal residue" evidence="3">
    <location>
        <position position="1"/>
    </location>
</feature>
<evidence type="ECO:0000313" key="4">
    <source>
        <dbReference type="Proteomes" id="UP001140091"/>
    </source>
</evidence>
<keyword evidence="1" id="KW-0677">Repeat</keyword>
<keyword evidence="4" id="KW-1185">Reference proteome</keyword>
<dbReference type="Pfam" id="PF24883">
    <property type="entry name" value="NPHP3_N"/>
    <property type="match status" value="1"/>
</dbReference>
<dbReference type="SUPFAM" id="SSF52540">
    <property type="entry name" value="P-loop containing nucleoside triphosphate hydrolases"/>
    <property type="match status" value="1"/>
</dbReference>
<protein>
    <recommendedName>
        <fullName evidence="2">Nephrocystin 3-like N-terminal domain-containing protein</fullName>
    </recommendedName>
</protein>
<dbReference type="InterPro" id="IPR056884">
    <property type="entry name" value="NPHP3-like_N"/>
</dbReference>
<evidence type="ECO:0000259" key="2">
    <source>
        <dbReference type="Pfam" id="PF24883"/>
    </source>
</evidence>
<sequence>MLSLPLPVLATQVPSTSYRLPTDIAEERMINASNFSMRDLCHTTIGVAEKVTVNAQSVQSSLGSDGWKTLSAHTAVNALHDSYARSDPPQCDEDTRVEVIREIKNWITDRKSPQRLLCMTGAAGSGKSALQQTIAESCSKSDILGSAYFFGAGDPTRNTTSSLVPTIAYQLGSENPGLKEYIGSAVERDGHIFKKSLLSQMTALICEPVRLLHEAGRLDFASLRYAILIDGLDECQGEDNQAKILAAVKKCLLDKNLPFRVFIASRPEWAIRSALEPGGELNKLAYHIELSDKYDATADIRRYLSRSLRELGLRSSDPRARSPGWFSKVDIEKLVEAASGQFIYAATVVRYLSERPSSPVDRLKIVLTWAPTDDQSIRPFKKLDLLYHNILSAARMAYEAVDTHREREFLLLFRAYHISSTLGFPKINDNSPFQISNEKVDGYLQLESGAHEILISDLHSLVTLRRSGPLSTKLYLYHKSFGDFLNEESRSKDLFVPYSRVQIHLAKCFLQHVIRYPVVGM</sequence>
<dbReference type="Proteomes" id="UP001140091">
    <property type="component" value="Unassembled WGS sequence"/>
</dbReference>
<dbReference type="EMBL" id="JANBPK010001040">
    <property type="protein sequence ID" value="KAJ2926988.1"/>
    <property type="molecule type" value="Genomic_DNA"/>
</dbReference>
<comment type="caution">
    <text evidence="3">The sequence shown here is derived from an EMBL/GenBank/DDBJ whole genome shotgun (WGS) entry which is preliminary data.</text>
</comment>
<proteinExistence type="predicted"/>
<evidence type="ECO:0000313" key="3">
    <source>
        <dbReference type="EMBL" id="KAJ2926988.1"/>
    </source>
</evidence>